<dbReference type="PROSITE" id="PS50893">
    <property type="entry name" value="ABC_TRANSPORTER_2"/>
    <property type="match status" value="1"/>
</dbReference>
<keyword evidence="2" id="KW-0813">Transport</keyword>
<dbReference type="InterPro" id="IPR003439">
    <property type="entry name" value="ABC_transporter-like_ATP-bd"/>
</dbReference>
<keyword evidence="3" id="KW-0547">Nucleotide-binding</keyword>
<reference evidence="6 7" key="1">
    <citation type="submission" date="2018-06" db="EMBL/GenBank/DDBJ databases">
        <title>Extensive metabolic versatility and redundancy in microbially diverse, dynamic hydrothermal sediments.</title>
        <authorList>
            <person name="Dombrowski N."/>
            <person name="Teske A."/>
            <person name="Baker B.J."/>
        </authorList>
    </citation>
    <scope>NUCLEOTIDE SEQUENCE [LARGE SCALE GENOMIC DNA]</scope>
    <source>
        <strain evidence="6">B47_G16</strain>
    </source>
</reference>
<evidence type="ECO:0000256" key="3">
    <source>
        <dbReference type="ARBA" id="ARBA00022741"/>
    </source>
</evidence>
<comment type="caution">
    <text evidence="6">The sequence shown here is derived from an EMBL/GenBank/DDBJ whole genome shotgun (WGS) entry which is preliminary data.</text>
</comment>
<dbReference type="GO" id="GO:0016887">
    <property type="term" value="F:ATP hydrolysis activity"/>
    <property type="evidence" value="ECO:0007669"/>
    <property type="project" value="InterPro"/>
</dbReference>
<evidence type="ECO:0000256" key="2">
    <source>
        <dbReference type="ARBA" id="ARBA00022448"/>
    </source>
</evidence>
<dbReference type="SUPFAM" id="SSF52540">
    <property type="entry name" value="P-loop containing nucleoside triphosphate hydrolases"/>
    <property type="match status" value="1"/>
</dbReference>
<comment type="similarity">
    <text evidence="1">Belongs to the ABC transporter superfamily.</text>
</comment>
<evidence type="ECO:0000313" key="7">
    <source>
        <dbReference type="Proteomes" id="UP000279422"/>
    </source>
</evidence>
<dbReference type="GO" id="GO:0005524">
    <property type="term" value="F:ATP binding"/>
    <property type="evidence" value="ECO:0007669"/>
    <property type="project" value="UniProtKB-KW"/>
</dbReference>
<proteinExistence type="inferred from homology"/>
<feature type="domain" description="ABC transporter" evidence="5">
    <location>
        <begin position="5"/>
        <end position="236"/>
    </location>
</feature>
<accession>A0A497E3K4</accession>
<dbReference type="SMART" id="SM00382">
    <property type="entry name" value="AAA"/>
    <property type="match status" value="1"/>
</dbReference>
<dbReference type="Proteomes" id="UP000279422">
    <property type="component" value="Unassembled WGS sequence"/>
</dbReference>
<evidence type="ECO:0000256" key="4">
    <source>
        <dbReference type="ARBA" id="ARBA00022840"/>
    </source>
</evidence>
<dbReference type="AlphaFoldDB" id="A0A497E3K4"/>
<dbReference type="InterPro" id="IPR027417">
    <property type="entry name" value="P-loop_NTPase"/>
</dbReference>
<gene>
    <name evidence="6" type="ORF">DRJ00_04840</name>
</gene>
<dbReference type="Pfam" id="PF00005">
    <property type="entry name" value="ABC_tran"/>
    <property type="match status" value="1"/>
</dbReference>
<name>A0A497E3K4_UNCAE</name>
<dbReference type="EMBL" id="QMPZ01000057">
    <property type="protein sequence ID" value="RLE09199.1"/>
    <property type="molecule type" value="Genomic_DNA"/>
</dbReference>
<organism evidence="6 7">
    <name type="scientific">Aerophobetes bacterium</name>
    <dbReference type="NCBI Taxonomy" id="2030807"/>
    <lineage>
        <taxon>Bacteria</taxon>
        <taxon>Candidatus Aerophobota</taxon>
    </lineage>
</organism>
<dbReference type="Gene3D" id="3.40.50.300">
    <property type="entry name" value="P-loop containing nucleotide triphosphate hydrolases"/>
    <property type="match status" value="1"/>
</dbReference>
<evidence type="ECO:0000259" key="5">
    <source>
        <dbReference type="PROSITE" id="PS50893"/>
    </source>
</evidence>
<dbReference type="InterPro" id="IPR003593">
    <property type="entry name" value="AAA+_ATPase"/>
</dbReference>
<dbReference type="PANTHER" id="PTHR43335:SF11">
    <property type="entry name" value="ABC TRANSPORTER RELATED"/>
    <property type="match status" value="1"/>
</dbReference>
<sequence length="310" mass="34869">MKWVVETTDLSKFYDGIKAVERLNLRIKEGEIYGLLGPNGAGKTTTILMLLGLTEPTSGKALVYGYNSTTEPLKVKRVTGYLPENVGFYEDLTARETLRYIARLNGIPDKRSSSRIDELLKVVGLHEVADWEVGKFSRGMRQRLGIAAVLVKDPKFVILDEPTSGIDPEGARHILELIRKMSREQNITVLLSSHLLYQVQRICDRVGIVSEGHLVAEGSVDQLGRETAGESRAILEVQVEDLKPELLDSIRRIEGVREVSSSADILSIKCDRDLRREISKVIVDSGTLPLQIRSRDYTLEEIYIRYFQRG</sequence>
<evidence type="ECO:0000313" key="6">
    <source>
        <dbReference type="EMBL" id="RLE09199.1"/>
    </source>
</evidence>
<keyword evidence="4 6" id="KW-0067">ATP-binding</keyword>
<dbReference type="PANTHER" id="PTHR43335">
    <property type="entry name" value="ABC TRANSPORTER, ATP-BINDING PROTEIN"/>
    <property type="match status" value="1"/>
</dbReference>
<protein>
    <submittedName>
        <fullName evidence="6">ABC transporter ATP-binding protein</fullName>
    </submittedName>
</protein>
<evidence type="ECO:0000256" key="1">
    <source>
        <dbReference type="ARBA" id="ARBA00005417"/>
    </source>
</evidence>